<keyword evidence="2" id="KW-1185">Reference proteome</keyword>
<evidence type="ECO:0000313" key="2">
    <source>
        <dbReference type="Proteomes" id="UP000620224"/>
    </source>
</evidence>
<name>A0A918MMY6_9ACTN</name>
<dbReference type="EMBL" id="BMUE01000003">
    <property type="protein sequence ID" value="GGW42145.1"/>
    <property type="molecule type" value="Genomic_DNA"/>
</dbReference>
<dbReference type="Proteomes" id="UP000620224">
    <property type="component" value="Unassembled WGS sequence"/>
</dbReference>
<sequence length="75" mass="8148">MPSGSPASCGPWHAVRDPAGERLSRRIATHLTLARAEGGLSPGQLDDLRSCLYGLHTVLRLHFTQEEESYFSLAG</sequence>
<evidence type="ECO:0000313" key="1">
    <source>
        <dbReference type="EMBL" id="GGW42145.1"/>
    </source>
</evidence>
<organism evidence="1 2">
    <name type="scientific">Streptomyces lucensis JCM 4490</name>
    <dbReference type="NCBI Taxonomy" id="1306176"/>
    <lineage>
        <taxon>Bacteria</taxon>
        <taxon>Bacillati</taxon>
        <taxon>Actinomycetota</taxon>
        <taxon>Actinomycetes</taxon>
        <taxon>Kitasatosporales</taxon>
        <taxon>Streptomycetaceae</taxon>
        <taxon>Streptomyces</taxon>
    </lineage>
</organism>
<protein>
    <recommendedName>
        <fullName evidence="3">Hemerythrin-like domain-containing protein</fullName>
    </recommendedName>
</protein>
<reference evidence="1" key="2">
    <citation type="submission" date="2020-09" db="EMBL/GenBank/DDBJ databases">
        <authorList>
            <person name="Sun Q."/>
            <person name="Ohkuma M."/>
        </authorList>
    </citation>
    <scope>NUCLEOTIDE SEQUENCE</scope>
    <source>
        <strain evidence="1">JCM 4490</strain>
    </source>
</reference>
<reference evidence="1" key="1">
    <citation type="journal article" date="2014" name="Int. J. Syst. Evol. Microbiol.">
        <title>Complete genome sequence of Corynebacterium casei LMG S-19264T (=DSM 44701T), isolated from a smear-ripened cheese.</title>
        <authorList>
            <consortium name="US DOE Joint Genome Institute (JGI-PGF)"/>
            <person name="Walter F."/>
            <person name="Albersmeier A."/>
            <person name="Kalinowski J."/>
            <person name="Ruckert C."/>
        </authorList>
    </citation>
    <scope>NUCLEOTIDE SEQUENCE</scope>
    <source>
        <strain evidence="1">JCM 4490</strain>
    </source>
</reference>
<accession>A0A918MMY6</accession>
<comment type="caution">
    <text evidence="1">The sequence shown here is derived from an EMBL/GenBank/DDBJ whole genome shotgun (WGS) entry which is preliminary data.</text>
</comment>
<evidence type="ECO:0008006" key="3">
    <source>
        <dbReference type="Google" id="ProtNLM"/>
    </source>
</evidence>
<gene>
    <name evidence="1" type="ORF">GCM10010503_18100</name>
</gene>
<dbReference type="RefSeq" id="WP_190015133.1">
    <property type="nucleotide sequence ID" value="NZ_BMUE01000003.1"/>
</dbReference>
<dbReference type="AlphaFoldDB" id="A0A918MMY6"/>
<proteinExistence type="predicted"/>